<proteinExistence type="predicted"/>
<dbReference type="EMBL" id="MK250085">
    <property type="protein sequence ID" value="QDY51736.1"/>
    <property type="molecule type" value="Genomic_DNA"/>
</dbReference>
<organism evidence="2">
    <name type="scientific">Mimiviridae sp. ChoanoV1</name>
    <dbReference type="NCBI Taxonomy" id="2596887"/>
    <lineage>
        <taxon>Viruses</taxon>
        <taxon>Varidnaviria</taxon>
        <taxon>Bamfordvirae</taxon>
        <taxon>Nucleocytoviricota</taxon>
        <taxon>Megaviricetes</taxon>
        <taxon>Imitervirales</taxon>
        <taxon>Schizomimiviridae</taxon>
    </lineage>
</organism>
<evidence type="ECO:0000256" key="1">
    <source>
        <dbReference type="SAM" id="MobiDB-lite"/>
    </source>
</evidence>
<feature type="compositionally biased region" description="Basic residues" evidence="1">
    <location>
        <begin position="126"/>
        <end position="139"/>
    </location>
</feature>
<feature type="compositionally biased region" description="Gly residues" evidence="1">
    <location>
        <begin position="161"/>
        <end position="172"/>
    </location>
</feature>
<feature type="compositionally biased region" description="Basic residues" evidence="1">
    <location>
        <begin position="93"/>
        <end position="105"/>
    </location>
</feature>
<feature type="region of interest" description="Disordered" evidence="1">
    <location>
        <begin position="87"/>
        <end position="176"/>
    </location>
</feature>
<sequence length="217" mass="23415">MRSKMRGGSKASNLVMSTNSKLCGDSSPILVGKGIDANVTDAKLYSLTGGRKLKRSNKQSNKISNKRSNRKLVGGDCGGCGCSASKKQFGGRNNKRSKSIRKRKLIGGENCGNHSGKKNSSQSGGRKIRKSKSYKKRNFRGGGVSSKRKFRGGNKHAGIKNGCGGNQTGGGASDWRSTVYSRGPVNQASMNPDQFRMFADQSKYLTNAQLTNNYKYL</sequence>
<gene>
    <name evidence="2" type="ORF">1_121</name>
</gene>
<reference evidence="2" key="1">
    <citation type="submission" date="2018-11" db="EMBL/GenBank/DDBJ databases">
        <title>A distinct lineage of giant viruses engineers rhodopsin photosystems in predatory marine eukaryotes.</title>
        <authorList>
            <person name="Needham D.M."/>
            <person name="Yoshizawa S."/>
            <person name="Hosaka T."/>
            <person name="Poirier C."/>
            <person name="Choi C.-J."/>
            <person name="Hehenberger E."/>
            <person name="Irwin N.A.T."/>
            <person name="Wilken S."/>
            <person name="Yung C.-M."/>
            <person name="Bachy C."/>
            <person name="Kurihara R."/>
            <person name="Nakajima Y."/>
            <person name="Kojima K."/>
            <person name="Kimura-Someya T."/>
            <person name="Leonard G."/>
            <person name="Malmstrom R.R."/>
            <person name="Mende D."/>
            <person name="Olson D.K."/>
            <person name="Sudo Y."/>
            <person name="Sudek S."/>
            <person name="Richards T.A."/>
            <person name="DeLong E.F."/>
            <person name="Keeling P.J."/>
            <person name="Santoro A.E."/>
            <person name="Shirouzu M."/>
            <person name="Iwasaki W."/>
            <person name="Worden A.Z."/>
        </authorList>
    </citation>
    <scope>NUCLEOTIDE SEQUENCE</scope>
</reference>
<evidence type="ECO:0000313" key="2">
    <source>
        <dbReference type="EMBL" id="QDY51736.1"/>
    </source>
</evidence>
<name>A0A5B8IDD1_9VIRU</name>
<protein>
    <submittedName>
        <fullName evidence="2">Uncharacterized protein</fullName>
    </submittedName>
</protein>
<feature type="compositionally biased region" description="Basic residues" evidence="1">
    <location>
        <begin position="146"/>
        <end position="158"/>
    </location>
</feature>
<accession>A0A5B8IDD1</accession>